<accession>A0A316UYC3</accession>
<evidence type="ECO:0000256" key="5">
    <source>
        <dbReference type="ARBA" id="ARBA00023242"/>
    </source>
</evidence>
<evidence type="ECO:0000256" key="4">
    <source>
        <dbReference type="ARBA" id="ARBA00023163"/>
    </source>
</evidence>
<dbReference type="GeneID" id="37029563"/>
<feature type="domain" description="TFIIE beta" evidence="8">
    <location>
        <begin position="20"/>
        <end position="94"/>
    </location>
</feature>
<evidence type="ECO:0000256" key="6">
    <source>
        <dbReference type="ARBA" id="ARBA00025581"/>
    </source>
</evidence>
<dbReference type="Proteomes" id="UP000245884">
    <property type="component" value="Unassembled WGS sequence"/>
</dbReference>
<evidence type="ECO:0000259" key="8">
    <source>
        <dbReference type="PROSITE" id="PS51351"/>
    </source>
</evidence>
<dbReference type="GO" id="GO:0005673">
    <property type="term" value="C:transcription factor TFIIE complex"/>
    <property type="evidence" value="ECO:0007669"/>
    <property type="project" value="InterPro"/>
</dbReference>
<dbReference type="RefSeq" id="XP_025362757.1">
    <property type="nucleotide sequence ID" value="XM_025507740.1"/>
</dbReference>
<name>A0A316UYC3_9BASI</name>
<keyword evidence="4" id="KW-0804">Transcription</keyword>
<organism evidence="9 10">
    <name type="scientific">Jaminaea rosea</name>
    <dbReference type="NCBI Taxonomy" id="1569628"/>
    <lineage>
        <taxon>Eukaryota</taxon>
        <taxon>Fungi</taxon>
        <taxon>Dikarya</taxon>
        <taxon>Basidiomycota</taxon>
        <taxon>Ustilaginomycotina</taxon>
        <taxon>Exobasidiomycetes</taxon>
        <taxon>Microstromatales</taxon>
        <taxon>Microstromatales incertae sedis</taxon>
        <taxon>Jaminaea</taxon>
    </lineage>
</organism>
<evidence type="ECO:0000256" key="3">
    <source>
        <dbReference type="ARBA" id="ARBA00023125"/>
    </source>
</evidence>
<dbReference type="STRING" id="1569628.A0A316UYC3"/>
<reference evidence="9 10" key="1">
    <citation type="journal article" date="2018" name="Mol. Biol. Evol.">
        <title>Broad Genomic Sampling Reveals a Smut Pathogenic Ancestry of the Fungal Clade Ustilaginomycotina.</title>
        <authorList>
            <person name="Kijpornyongpan T."/>
            <person name="Mondo S.J."/>
            <person name="Barry K."/>
            <person name="Sandor L."/>
            <person name="Lee J."/>
            <person name="Lipzen A."/>
            <person name="Pangilinan J."/>
            <person name="LaButti K."/>
            <person name="Hainaut M."/>
            <person name="Henrissat B."/>
            <person name="Grigoriev I.V."/>
            <person name="Spatafora J.W."/>
            <person name="Aime M.C."/>
        </authorList>
    </citation>
    <scope>NUCLEOTIDE SEQUENCE [LARGE SCALE GENOMIC DNA]</scope>
    <source>
        <strain evidence="9 10">MCA 5214</strain>
    </source>
</reference>
<dbReference type="PANTHER" id="PTHR12716:SF8">
    <property type="entry name" value="TRANSCRIPTION INITIATION FACTOR IIE SUBUNIT BETA"/>
    <property type="match status" value="1"/>
</dbReference>
<evidence type="ECO:0000313" key="9">
    <source>
        <dbReference type="EMBL" id="PWN28145.1"/>
    </source>
</evidence>
<dbReference type="PANTHER" id="PTHR12716">
    <property type="entry name" value="TRANSCRIPTION INITIATION FACTOR IIE, BETA SUBUNIT"/>
    <property type="match status" value="1"/>
</dbReference>
<dbReference type="GO" id="GO:0003677">
    <property type="term" value="F:DNA binding"/>
    <property type="evidence" value="ECO:0007669"/>
    <property type="project" value="UniProtKB-KW"/>
</dbReference>
<keyword evidence="10" id="KW-1185">Reference proteome</keyword>
<evidence type="ECO:0000256" key="1">
    <source>
        <dbReference type="ARBA" id="ARBA00004123"/>
    </source>
</evidence>
<evidence type="ECO:0000256" key="7">
    <source>
        <dbReference type="SAM" id="MobiDB-lite"/>
    </source>
</evidence>
<keyword evidence="5" id="KW-0539">Nucleus</keyword>
<evidence type="ECO:0000313" key="10">
    <source>
        <dbReference type="Proteomes" id="UP000245884"/>
    </source>
</evidence>
<comment type="function">
    <text evidence="6">Recruits TFIIH to the initiation complex and stimulates the RNA polymerase II C-terminal domain kinase and DNA-dependent ATPase activities of TFIIH. Both TFIIH and TFIIE are required for promoter clearance by RNA polymerase.</text>
</comment>
<dbReference type="InterPro" id="IPR040501">
    <property type="entry name" value="TFA2_Winged_2"/>
</dbReference>
<dbReference type="AlphaFoldDB" id="A0A316UYC3"/>
<evidence type="ECO:0000256" key="2">
    <source>
        <dbReference type="ARBA" id="ARBA00023015"/>
    </source>
</evidence>
<dbReference type="InterPro" id="IPR016656">
    <property type="entry name" value="TFIIE-bsu"/>
</dbReference>
<protein>
    <recommendedName>
        <fullName evidence="8">TFIIE beta domain-containing protein</fullName>
    </recommendedName>
</protein>
<dbReference type="EMBL" id="KZ819666">
    <property type="protein sequence ID" value="PWN28145.1"/>
    <property type="molecule type" value="Genomic_DNA"/>
</dbReference>
<sequence>MPPTSSSSSLAPGQIYSQPALTGAGTHQSTILITALDALKACRVPVRFEDFAITNGLTALLDDEKLKERFKAHPRVVWNERLDLWSYKPEHDVRSPNDLLSLLHNKYTSSTTRCAGMKLSELRESYPQAREAIEAFAATRPRYKREVLVLRGKDGAIKMVFSNESKGEEMRGPDDGGDEELLFRSLWSSIKVPDSAVDLARQLEAEGMTSANLVQSTVSANPSGPAAGGPGGRRGGRGGKRGGGGSGRRGKDSNTHLKGVVDLTKDYVGEE</sequence>
<dbReference type="Pfam" id="PF18121">
    <property type="entry name" value="TFA2_Winged_2"/>
    <property type="match status" value="1"/>
</dbReference>
<dbReference type="InterPro" id="IPR003166">
    <property type="entry name" value="TFIIE_bsu_DNA-bd"/>
</dbReference>
<keyword evidence="2" id="KW-0805">Transcription regulation</keyword>
<comment type="subcellular location">
    <subcellularLocation>
        <location evidence="1">Nucleus</location>
    </subcellularLocation>
</comment>
<gene>
    <name evidence="9" type="ORF">BDZ90DRAFT_251794</name>
</gene>
<proteinExistence type="predicted"/>
<feature type="region of interest" description="Disordered" evidence="7">
    <location>
        <begin position="217"/>
        <end position="271"/>
    </location>
</feature>
<keyword evidence="3" id="KW-0238">DNA-binding</keyword>
<dbReference type="GO" id="GO:0001097">
    <property type="term" value="F:TFIIH-class transcription factor complex binding"/>
    <property type="evidence" value="ECO:0007669"/>
    <property type="project" value="TreeGrafter"/>
</dbReference>
<dbReference type="PROSITE" id="PS51351">
    <property type="entry name" value="TFIIE_BETA_C"/>
    <property type="match status" value="1"/>
</dbReference>
<dbReference type="OrthoDB" id="3907302at2759"/>
<dbReference type="GO" id="GO:0006367">
    <property type="term" value="P:transcription initiation at RNA polymerase II promoter"/>
    <property type="evidence" value="ECO:0007669"/>
    <property type="project" value="InterPro"/>
</dbReference>